<gene>
    <name evidence="2" type="ORF">LX64_01255</name>
</gene>
<organism evidence="2 3">
    <name type="scientific">Chitinophaga skermanii</name>
    <dbReference type="NCBI Taxonomy" id="331697"/>
    <lineage>
        <taxon>Bacteria</taxon>
        <taxon>Pseudomonadati</taxon>
        <taxon>Bacteroidota</taxon>
        <taxon>Chitinophagia</taxon>
        <taxon>Chitinophagales</taxon>
        <taxon>Chitinophagaceae</taxon>
        <taxon>Chitinophaga</taxon>
    </lineage>
</organism>
<evidence type="ECO:0000313" key="3">
    <source>
        <dbReference type="Proteomes" id="UP000249547"/>
    </source>
</evidence>
<comment type="caution">
    <text evidence="2">The sequence shown here is derived from an EMBL/GenBank/DDBJ whole genome shotgun (WGS) entry which is preliminary data.</text>
</comment>
<dbReference type="GO" id="GO:0043565">
    <property type="term" value="F:sequence-specific DNA binding"/>
    <property type="evidence" value="ECO:0007669"/>
    <property type="project" value="InterPro"/>
</dbReference>
<dbReference type="AlphaFoldDB" id="A0A327QYB5"/>
<dbReference type="OrthoDB" id="651776at2"/>
<evidence type="ECO:0000313" key="2">
    <source>
        <dbReference type="EMBL" id="RAJ08602.1"/>
    </source>
</evidence>
<evidence type="ECO:0000259" key="1">
    <source>
        <dbReference type="PROSITE" id="PS01124"/>
    </source>
</evidence>
<accession>A0A327QYB5</accession>
<dbReference type="RefSeq" id="WP_111596736.1">
    <property type="nucleotide sequence ID" value="NZ_QLLL01000002.1"/>
</dbReference>
<dbReference type="Gene3D" id="1.10.10.60">
    <property type="entry name" value="Homeodomain-like"/>
    <property type="match status" value="1"/>
</dbReference>
<sequence length="380" mass="44022">MQTTGSNRPRNSIRFYPTTDGDNTLRLNENVKEVPKKYQKLLRPFCQDYWYERYADYEVLYQEIEHNGSIICLVNFWCTNDCKMYPTVLEKFSAVNIMIEGSISVALENMVILMHQNKFNVYQVPFGQHTAALEAGCFYELIHFDYSEELLQNKTHSSYPLIQDWLTLRQKNAAGTLFQKEGFINKELREVIGKIKKSNDQLKPLSVEIYLLQVLEIALQVANHVQEEEEQDQDVLVDNKQLGMHESPTFNKTGVPIDAMIINKKHLDSILDSIINEEFIPSRSKNKSTSYYTALLENFLRRARIKEDDFIAAMINHSRAHTGCTIHGIALIIRLMAIKDMFKNKPKISKKEIVASFGLKSYPTFSKTFTEYFKISPSEL</sequence>
<dbReference type="GO" id="GO:0003700">
    <property type="term" value="F:DNA-binding transcription factor activity"/>
    <property type="evidence" value="ECO:0007669"/>
    <property type="project" value="InterPro"/>
</dbReference>
<keyword evidence="3" id="KW-1185">Reference proteome</keyword>
<feature type="domain" description="HTH araC/xylS-type" evidence="1">
    <location>
        <begin position="319"/>
        <end position="380"/>
    </location>
</feature>
<name>A0A327QYB5_9BACT</name>
<reference evidence="2 3" key="1">
    <citation type="submission" date="2018-06" db="EMBL/GenBank/DDBJ databases">
        <title>Genomic Encyclopedia of Archaeal and Bacterial Type Strains, Phase II (KMG-II): from individual species to whole genera.</title>
        <authorList>
            <person name="Goeker M."/>
        </authorList>
    </citation>
    <scope>NUCLEOTIDE SEQUENCE [LARGE SCALE GENOMIC DNA]</scope>
    <source>
        <strain evidence="2 3">DSM 23857</strain>
    </source>
</reference>
<dbReference type="EMBL" id="QLLL01000002">
    <property type="protein sequence ID" value="RAJ08602.1"/>
    <property type="molecule type" value="Genomic_DNA"/>
</dbReference>
<dbReference type="Proteomes" id="UP000249547">
    <property type="component" value="Unassembled WGS sequence"/>
</dbReference>
<dbReference type="PROSITE" id="PS01124">
    <property type="entry name" value="HTH_ARAC_FAMILY_2"/>
    <property type="match status" value="1"/>
</dbReference>
<protein>
    <recommendedName>
        <fullName evidence="1">HTH araC/xylS-type domain-containing protein</fullName>
    </recommendedName>
</protein>
<proteinExistence type="predicted"/>
<dbReference type="InterPro" id="IPR018060">
    <property type="entry name" value="HTH_AraC"/>
</dbReference>